<reference evidence="1" key="2">
    <citation type="submission" date="2023-03" db="EMBL/GenBank/DDBJ databases">
        <authorList>
            <person name="Inwood S.N."/>
            <person name="Skelly J.G."/>
            <person name="Guhlin J."/>
            <person name="Harrop T.W.R."/>
            <person name="Goldson S.G."/>
            <person name="Dearden P.K."/>
        </authorList>
    </citation>
    <scope>NUCLEOTIDE SEQUENCE</scope>
    <source>
        <strain evidence="1">Irish</strain>
        <tissue evidence="1">Whole body</tissue>
    </source>
</reference>
<dbReference type="Proteomes" id="UP001168990">
    <property type="component" value="Unassembled WGS sequence"/>
</dbReference>
<organism evidence="1 2">
    <name type="scientific">Microctonus aethiopoides</name>
    <dbReference type="NCBI Taxonomy" id="144406"/>
    <lineage>
        <taxon>Eukaryota</taxon>
        <taxon>Metazoa</taxon>
        <taxon>Ecdysozoa</taxon>
        <taxon>Arthropoda</taxon>
        <taxon>Hexapoda</taxon>
        <taxon>Insecta</taxon>
        <taxon>Pterygota</taxon>
        <taxon>Neoptera</taxon>
        <taxon>Endopterygota</taxon>
        <taxon>Hymenoptera</taxon>
        <taxon>Apocrita</taxon>
        <taxon>Ichneumonoidea</taxon>
        <taxon>Braconidae</taxon>
        <taxon>Euphorinae</taxon>
        <taxon>Microctonus</taxon>
    </lineage>
</organism>
<dbReference type="PANTHER" id="PTHR46579">
    <property type="entry name" value="F5/8 TYPE C DOMAIN-CONTAINING PROTEIN-RELATED"/>
    <property type="match status" value="1"/>
</dbReference>
<proteinExistence type="predicted"/>
<comment type="caution">
    <text evidence="1">The sequence shown here is derived from an EMBL/GenBank/DDBJ whole genome shotgun (WGS) entry which is preliminary data.</text>
</comment>
<keyword evidence="2" id="KW-1185">Reference proteome</keyword>
<evidence type="ECO:0000313" key="2">
    <source>
        <dbReference type="Proteomes" id="UP001168990"/>
    </source>
</evidence>
<dbReference type="PANTHER" id="PTHR46579:SF1">
    <property type="entry name" value="F5_8 TYPE C DOMAIN-CONTAINING PROTEIN"/>
    <property type="match status" value="1"/>
</dbReference>
<accession>A0AA39F1D2</accession>
<name>A0AA39F1D2_9HYME</name>
<protein>
    <submittedName>
        <fullName evidence="1">Uncharacterized protein</fullName>
    </submittedName>
</protein>
<sequence length="145" mass="17043">MGIDRMHGCDDGVVKKLMTLFFDTKYRNYPFSLCTALNIINSRLTAIKPPKFIHLPILEGVMRADYFENYMRLMFALAILSYESISLEMIQTAQDLLHRFVREFQILYGIQFCTINVHQLLHLPDCAHNLGPLWVYTCCYRTWLL</sequence>
<dbReference type="EMBL" id="JAQQBS010001424">
    <property type="protein sequence ID" value="KAK0159448.1"/>
    <property type="molecule type" value="Genomic_DNA"/>
</dbReference>
<dbReference type="AlphaFoldDB" id="A0AA39F1D2"/>
<reference evidence="1" key="1">
    <citation type="journal article" date="2023" name="bioRxiv">
        <title>Scaffold-level genome assemblies of two parasitoid biocontrol wasps reveal the parthenogenesis mechanism and an associated novel virus.</title>
        <authorList>
            <person name="Inwood S."/>
            <person name="Skelly J."/>
            <person name="Guhlin J."/>
            <person name="Harrop T."/>
            <person name="Goldson S."/>
            <person name="Dearden P."/>
        </authorList>
    </citation>
    <scope>NUCLEOTIDE SEQUENCE</scope>
    <source>
        <strain evidence="1">Irish</strain>
        <tissue evidence="1">Whole body</tissue>
    </source>
</reference>
<gene>
    <name evidence="1" type="ORF">PV328_010324</name>
</gene>
<evidence type="ECO:0000313" key="1">
    <source>
        <dbReference type="EMBL" id="KAK0159448.1"/>
    </source>
</evidence>